<evidence type="ECO:0000256" key="2">
    <source>
        <dbReference type="ARBA" id="ARBA00022723"/>
    </source>
</evidence>
<evidence type="ECO:0000256" key="1">
    <source>
        <dbReference type="ARBA" id="ARBA00005889"/>
    </source>
</evidence>
<organism evidence="9 10">
    <name type="scientific">Aegilops tauschii subsp. strangulata</name>
    <name type="common">Goatgrass</name>
    <dbReference type="NCBI Taxonomy" id="200361"/>
    <lineage>
        <taxon>Eukaryota</taxon>
        <taxon>Viridiplantae</taxon>
        <taxon>Streptophyta</taxon>
        <taxon>Embryophyta</taxon>
        <taxon>Tracheophyta</taxon>
        <taxon>Spermatophyta</taxon>
        <taxon>Magnoliopsida</taxon>
        <taxon>Liliopsida</taxon>
        <taxon>Poales</taxon>
        <taxon>Poaceae</taxon>
        <taxon>BOP clade</taxon>
        <taxon>Pooideae</taxon>
        <taxon>Triticodae</taxon>
        <taxon>Triticeae</taxon>
        <taxon>Triticinae</taxon>
        <taxon>Aegilops</taxon>
    </lineage>
</organism>
<dbReference type="PROSITE" id="PS50966">
    <property type="entry name" value="ZF_SWIM"/>
    <property type="match status" value="1"/>
</dbReference>
<feature type="region of interest" description="Disordered" evidence="7">
    <location>
        <begin position="366"/>
        <end position="394"/>
    </location>
</feature>
<dbReference type="Gramene" id="AET7Gv20328000.16">
    <property type="protein sequence ID" value="AET7Gv20328000.16"/>
    <property type="gene ID" value="AET7Gv20328000"/>
</dbReference>
<sequence>MDDGIGGVQESSDMSISSDDDGIKQQRESNVELAYGRAEAQPDGSLGEPEVGMSFGTENEVREYYSTYAKAKGFGVTRRSSNRDDNGQLKYLTFSCSRYGKAQPNSGNMLKPSRTAGTGCKAKINITRAPDGRFHLSTVILDHNHTLSPLKPRRFRCNKKSDFRVKRRLEPNGPAEIRVNKSSTIPRVTHFDIEKQFQSAYTNSKFKEFQEELTQTMYCDRKLMEKEGAIETYEITEDVLIDEDKGWRKDVVHHVYFSEEEFEVKCSCRRFEFTGILCRHVLCVLTHKKIKEVPPQYVFDRWKKNVNRKHNFIRCTYGGMEDTPAAERFDRLCNSFYPVAEIGAMSDDSCNALMEELHTLKIRFSSNSSSENGKEHVATREDAPSNGKSTSKTIPSPIAVRCAGCPPSLRKESMLDKLICQANEKKKEAEQKVLLHILRLFISYFL</sequence>
<dbReference type="PANTHER" id="PTHR31669:SF283">
    <property type="entry name" value="PROTEIN FAR1-RELATED SEQUENCE"/>
    <property type="match status" value="1"/>
</dbReference>
<feature type="region of interest" description="Disordered" evidence="7">
    <location>
        <begin position="1"/>
        <end position="51"/>
    </location>
</feature>
<keyword evidence="2 6" id="KW-0479">Metal-binding</keyword>
<dbReference type="PANTHER" id="PTHR31669">
    <property type="entry name" value="PROTEIN FAR1-RELATED SEQUENCE 10-RELATED"/>
    <property type="match status" value="1"/>
</dbReference>
<evidence type="ECO:0000259" key="8">
    <source>
        <dbReference type="PROSITE" id="PS50966"/>
    </source>
</evidence>
<keyword evidence="6" id="KW-0539">Nucleus</keyword>
<keyword evidence="4 6" id="KW-0862">Zinc</keyword>
<proteinExistence type="inferred from homology"/>
<reference evidence="10" key="2">
    <citation type="journal article" date="2017" name="Nat. Plants">
        <title>The Aegilops tauschii genome reveals multiple impacts of transposons.</title>
        <authorList>
            <person name="Zhao G."/>
            <person name="Zou C."/>
            <person name="Li K."/>
            <person name="Wang K."/>
            <person name="Li T."/>
            <person name="Gao L."/>
            <person name="Zhang X."/>
            <person name="Wang H."/>
            <person name="Yang Z."/>
            <person name="Liu X."/>
            <person name="Jiang W."/>
            <person name="Mao L."/>
            <person name="Kong X."/>
            <person name="Jiao Y."/>
            <person name="Jia J."/>
        </authorList>
    </citation>
    <scope>NUCLEOTIDE SEQUENCE [LARGE SCALE GENOMIC DNA]</scope>
    <source>
        <strain evidence="10">cv. AL8/78</strain>
    </source>
</reference>
<comment type="similarity">
    <text evidence="1 6">Belongs to the FHY3/FAR1 family.</text>
</comment>
<dbReference type="EnsemblPlants" id="AET7Gv20328000.17">
    <property type="protein sequence ID" value="AET7Gv20328000.17"/>
    <property type="gene ID" value="AET7Gv20328000"/>
</dbReference>
<feature type="domain" description="SWIM-type" evidence="8">
    <location>
        <begin position="251"/>
        <end position="289"/>
    </location>
</feature>
<evidence type="ECO:0000256" key="5">
    <source>
        <dbReference type="PROSITE-ProRule" id="PRU00325"/>
    </source>
</evidence>
<reference evidence="9" key="4">
    <citation type="submission" date="2019-03" db="UniProtKB">
        <authorList>
            <consortium name="EnsemblPlants"/>
        </authorList>
    </citation>
    <scope>IDENTIFICATION</scope>
</reference>
<name>A0A453QUP3_AEGTS</name>
<reference evidence="10" key="1">
    <citation type="journal article" date="2014" name="Science">
        <title>Ancient hybridizations among the ancestral genomes of bread wheat.</title>
        <authorList>
            <consortium name="International Wheat Genome Sequencing Consortium,"/>
            <person name="Marcussen T."/>
            <person name="Sandve S.R."/>
            <person name="Heier L."/>
            <person name="Spannagl M."/>
            <person name="Pfeifer M."/>
            <person name="Jakobsen K.S."/>
            <person name="Wulff B.B."/>
            <person name="Steuernagel B."/>
            <person name="Mayer K.F."/>
            <person name="Olsen O.A."/>
        </authorList>
    </citation>
    <scope>NUCLEOTIDE SEQUENCE [LARGE SCALE GENOMIC DNA]</scope>
    <source>
        <strain evidence="10">cv. AL8/78</strain>
    </source>
</reference>
<evidence type="ECO:0000313" key="10">
    <source>
        <dbReference type="Proteomes" id="UP000015105"/>
    </source>
</evidence>
<evidence type="ECO:0000256" key="6">
    <source>
        <dbReference type="RuleBase" id="RU367018"/>
    </source>
</evidence>
<dbReference type="SMART" id="SM00575">
    <property type="entry name" value="ZnF_PMZ"/>
    <property type="match status" value="1"/>
</dbReference>
<dbReference type="InterPro" id="IPR004330">
    <property type="entry name" value="FAR1_DNA_bnd_dom"/>
</dbReference>
<dbReference type="InterPro" id="IPR031052">
    <property type="entry name" value="FHY3/FAR1"/>
</dbReference>
<dbReference type="InterPro" id="IPR006564">
    <property type="entry name" value="Znf_PMZ"/>
</dbReference>
<comment type="function">
    <text evidence="6">Putative transcription activator involved in regulating light control of development.</text>
</comment>
<dbReference type="GO" id="GO:0006355">
    <property type="term" value="P:regulation of DNA-templated transcription"/>
    <property type="evidence" value="ECO:0007669"/>
    <property type="project" value="UniProtKB-UniRule"/>
</dbReference>
<reference evidence="9" key="5">
    <citation type="journal article" date="2021" name="G3 (Bethesda)">
        <title>Aegilops tauschii genome assembly Aet v5.0 features greater sequence contiguity and improved annotation.</title>
        <authorList>
            <person name="Wang L."/>
            <person name="Zhu T."/>
            <person name="Rodriguez J.C."/>
            <person name="Deal K.R."/>
            <person name="Dubcovsky J."/>
            <person name="McGuire P.E."/>
            <person name="Lux T."/>
            <person name="Spannagl M."/>
            <person name="Mayer K.F.X."/>
            <person name="Baldrich P."/>
            <person name="Meyers B.C."/>
            <person name="Huo N."/>
            <person name="Gu Y.Q."/>
            <person name="Zhou H."/>
            <person name="Devos K.M."/>
            <person name="Bennetzen J.L."/>
            <person name="Unver T."/>
            <person name="Budak H."/>
            <person name="Gulick P.J."/>
            <person name="Galiba G."/>
            <person name="Kalapos B."/>
            <person name="Nelson D.R."/>
            <person name="Li P."/>
            <person name="You F.M."/>
            <person name="Luo M.C."/>
            <person name="Dvorak J."/>
        </authorList>
    </citation>
    <scope>NUCLEOTIDE SEQUENCE [LARGE SCALE GENOMIC DNA]</scope>
    <source>
        <strain evidence="9">cv. AL8/78</strain>
    </source>
</reference>
<keyword evidence="3 5" id="KW-0863">Zinc-finger</keyword>
<dbReference type="Proteomes" id="UP000015105">
    <property type="component" value="Chromosome 7D"/>
</dbReference>
<keyword evidence="10" id="KW-1185">Reference proteome</keyword>
<reference evidence="9" key="3">
    <citation type="journal article" date="2017" name="Nature">
        <title>Genome sequence of the progenitor of the wheat D genome Aegilops tauschii.</title>
        <authorList>
            <person name="Luo M.C."/>
            <person name="Gu Y.Q."/>
            <person name="Puiu D."/>
            <person name="Wang H."/>
            <person name="Twardziok S.O."/>
            <person name="Deal K.R."/>
            <person name="Huo N."/>
            <person name="Zhu T."/>
            <person name="Wang L."/>
            <person name="Wang Y."/>
            <person name="McGuire P.E."/>
            <person name="Liu S."/>
            <person name="Long H."/>
            <person name="Ramasamy R.K."/>
            <person name="Rodriguez J.C."/>
            <person name="Van S.L."/>
            <person name="Yuan L."/>
            <person name="Wang Z."/>
            <person name="Xia Z."/>
            <person name="Xiao L."/>
            <person name="Anderson O.D."/>
            <person name="Ouyang S."/>
            <person name="Liang Y."/>
            <person name="Zimin A.V."/>
            <person name="Pertea G."/>
            <person name="Qi P."/>
            <person name="Bennetzen J.L."/>
            <person name="Dai X."/>
            <person name="Dawson M.W."/>
            <person name="Muller H.G."/>
            <person name="Kugler K."/>
            <person name="Rivarola-Duarte L."/>
            <person name="Spannagl M."/>
            <person name="Mayer K.F.X."/>
            <person name="Lu F.H."/>
            <person name="Bevan M.W."/>
            <person name="Leroy P."/>
            <person name="Li P."/>
            <person name="You F.M."/>
            <person name="Sun Q."/>
            <person name="Liu Z."/>
            <person name="Lyons E."/>
            <person name="Wicker T."/>
            <person name="Salzberg S.L."/>
            <person name="Devos K.M."/>
            <person name="Dvorak J."/>
        </authorList>
    </citation>
    <scope>NUCLEOTIDE SEQUENCE [LARGE SCALE GENOMIC DNA]</scope>
    <source>
        <strain evidence="9">cv. AL8/78</strain>
    </source>
</reference>
<feature type="compositionally biased region" description="Basic and acidic residues" evidence="7">
    <location>
        <begin position="21"/>
        <end position="30"/>
    </location>
</feature>
<evidence type="ECO:0000256" key="3">
    <source>
        <dbReference type="ARBA" id="ARBA00022771"/>
    </source>
</evidence>
<dbReference type="AlphaFoldDB" id="A0A453QUP3"/>
<accession>A0A453QUP3</accession>
<dbReference type="GO" id="GO:0008270">
    <property type="term" value="F:zinc ion binding"/>
    <property type="evidence" value="ECO:0007669"/>
    <property type="project" value="UniProtKB-UniRule"/>
</dbReference>
<evidence type="ECO:0000313" key="9">
    <source>
        <dbReference type="EnsemblPlants" id="AET7Gv20328000.17"/>
    </source>
</evidence>
<evidence type="ECO:0000256" key="7">
    <source>
        <dbReference type="SAM" id="MobiDB-lite"/>
    </source>
</evidence>
<dbReference type="EnsemblPlants" id="AET7Gv20328000.16">
    <property type="protein sequence ID" value="AET7Gv20328000.16"/>
    <property type="gene ID" value="AET7Gv20328000"/>
</dbReference>
<dbReference type="GO" id="GO:0005634">
    <property type="term" value="C:nucleus"/>
    <property type="evidence" value="ECO:0007669"/>
    <property type="project" value="UniProtKB-SubCell"/>
</dbReference>
<comment type="subcellular location">
    <subcellularLocation>
        <location evidence="6">Nucleus</location>
    </subcellularLocation>
</comment>
<dbReference type="Gramene" id="AET7Gv20328000.17">
    <property type="protein sequence ID" value="AET7Gv20328000.17"/>
    <property type="gene ID" value="AET7Gv20328000"/>
</dbReference>
<evidence type="ECO:0000256" key="4">
    <source>
        <dbReference type="ARBA" id="ARBA00022833"/>
    </source>
</evidence>
<dbReference type="Pfam" id="PF04434">
    <property type="entry name" value="SWIM"/>
    <property type="match status" value="1"/>
</dbReference>
<feature type="compositionally biased region" description="Basic and acidic residues" evidence="7">
    <location>
        <begin position="372"/>
        <end position="383"/>
    </location>
</feature>
<dbReference type="InterPro" id="IPR007527">
    <property type="entry name" value="Znf_SWIM"/>
</dbReference>
<protein>
    <recommendedName>
        <fullName evidence="6">Protein FAR1-RELATED SEQUENCE</fullName>
    </recommendedName>
</protein>
<dbReference type="Pfam" id="PF03101">
    <property type="entry name" value="FAR1"/>
    <property type="match status" value="1"/>
</dbReference>